<evidence type="ECO:0000313" key="1">
    <source>
        <dbReference type="EMBL" id="KAJ2973120.1"/>
    </source>
</evidence>
<protein>
    <submittedName>
        <fullName evidence="1">Uncharacterized protein</fullName>
    </submittedName>
</protein>
<comment type="caution">
    <text evidence="1">The sequence shown here is derived from an EMBL/GenBank/DDBJ whole genome shotgun (WGS) entry which is preliminary data.</text>
</comment>
<organism evidence="1 2">
    <name type="scientific">Zarea fungicola</name>
    <dbReference type="NCBI Taxonomy" id="93591"/>
    <lineage>
        <taxon>Eukaryota</taxon>
        <taxon>Fungi</taxon>
        <taxon>Dikarya</taxon>
        <taxon>Ascomycota</taxon>
        <taxon>Pezizomycotina</taxon>
        <taxon>Sordariomycetes</taxon>
        <taxon>Hypocreomycetidae</taxon>
        <taxon>Hypocreales</taxon>
        <taxon>Cordycipitaceae</taxon>
        <taxon>Zarea</taxon>
    </lineage>
</organism>
<dbReference type="EMBL" id="JANJQO010001025">
    <property type="protein sequence ID" value="KAJ2973120.1"/>
    <property type="molecule type" value="Genomic_DNA"/>
</dbReference>
<proteinExistence type="predicted"/>
<name>A0ACC1N211_9HYPO</name>
<gene>
    <name evidence="1" type="ORF">NQ176_g6784</name>
</gene>
<keyword evidence="2" id="KW-1185">Reference proteome</keyword>
<sequence>MEKMLQWAGRVNTLSEEWTPFKRDTSQTLADNRTSIGAHEERITHVTRGLMTAHATAESVQRDLNTFIRQSTAKPPAPKPPASTPKKTPPAKRVIEINSDDNPPKRQRANKTALCAAPQFLVFPLLHLFPPSSSPDSTGTDSSISYEVKYKYLNGESMVLSLYTLKPFGFERVAKGRLQAALEYLAQSERPLKTAVMTKQGKHI</sequence>
<dbReference type="Proteomes" id="UP001143910">
    <property type="component" value="Unassembled WGS sequence"/>
</dbReference>
<accession>A0ACC1N211</accession>
<evidence type="ECO:0000313" key="2">
    <source>
        <dbReference type="Proteomes" id="UP001143910"/>
    </source>
</evidence>
<reference evidence="1" key="1">
    <citation type="submission" date="2022-08" db="EMBL/GenBank/DDBJ databases">
        <title>Genome Sequence of Lecanicillium fungicola.</title>
        <authorList>
            <person name="Buettner E."/>
        </authorList>
    </citation>
    <scope>NUCLEOTIDE SEQUENCE</scope>
    <source>
        <strain evidence="1">Babe33</strain>
    </source>
</reference>